<dbReference type="EMBL" id="CP123385">
    <property type="protein sequence ID" value="XCC96462.1"/>
    <property type="molecule type" value="Genomic_DNA"/>
</dbReference>
<evidence type="ECO:0000313" key="2">
    <source>
        <dbReference type="EMBL" id="XCC96462.1"/>
    </source>
</evidence>
<gene>
    <name evidence="2" type="ORF">PVT71_17435</name>
</gene>
<reference evidence="2" key="1">
    <citation type="submission" date="2023-02" db="EMBL/GenBank/DDBJ databases">
        <title>Description and genomic characterization of Salipiger bruguierae sp. nov., isolated from the sediment of mangrove plant Bruguiera sexangula.</title>
        <authorList>
            <person name="Long M."/>
        </authorList>
    </citation>
    <scope>NUCLEOTIDE SEQUENCE</scope>
    <source>
        <strain evidence="2">H15</strain>
    </source>
</reference>
<organism evidence="2">
    <name type="scientific">Alloyangia sp. H15</name>
    <dbReference type="NCBI Taxonomy" id="3029062"/>
    <lineage>
        <taxon>Bacteria</taxon>
        <taxon>Pseudomonadati</taxon>
        <taxon>Pseudomonadota</taxon>
        <taxon>Alphaproteobacteria</taxon>
        <taxon>Rhodobacterales</taxon>
        <taxon>Roseobacteraceae</taxon>
        <taxon>Alloyangia</taxon>
    </lineage>
</organism>
<protein>
    <recommendedName>
        <fullName evidence="3">PepSY domain-containing protein</fullName>
    </recommendedName>
</protein>
<evidence type="ECO:0000256" key="1">
    <source>
        <dbReference type="SAM" id="MobiDB-lite"/>
    </source>
</evidence>
<dbReference type="RefSeq" id="WP_353475338.1">
    <property type="nucleotide sequence ID" value="NZ_CP123385.1"/>
</dbReference>
<dbReference type="AlphaFoldDB" id="A0AAU8AQ01"/>
<accession>A0AAU8AQ01</accession>
<name>A0AAU8AQ01_9RHOB</name>
<evidence type="ECO:0008006" key="3">
    <source>
        <dbReference type="Google" id="ProtNLM"/>
    </source>
</evidence>
<feature type="region of interest" description="Disordered" evidence="1">
    <location>
        <begin position="1"/>
        <end position="31"/>
    </location>
</feature>
<proteinExistence type="predicted"/>
<sequence length="76" mass="8397">MTPPDAALRAKQQLSRRVLQEDGVQSVGLRRSQDGDWRVCVTLLRGAPPPPGLPRTIDGYRVETEEDDPFTPVTPS</sequence>